<dbReference type="RefSeq" id="XP_068366117.1">
    <property type="nucleotide sequence ID" value="XM_068499284.1"/>
</dbReference>
<dbReference type="EMBL" id="MLAK01000550">
    <property type="protein sequence ID" value="OHT12981.1"/>
    <property type="molecule type" value="Genomic_DNA"/>
</dbReference>
<name>A0A1J4KU16_9EUKA</name>
<reference evidence="1" key="1">
    <citation type="submission" date="2016-10" db="EMBL/GenBank/DDBJ databases">
        <authorList>
            <person name="Benchimol M."/>
            <person name="Almeida L.G."/>
            <person name="Vasconcelos A.T."/>
            <person name="Perreira-Neves A."/>
            <person name="Rosa I.A."/>
            <person name="Tasca T."/>
            <person name="Bogo M.R."/>
            <person name="de Souza W."/>
        </authorList>
    </citation>
    <scope>NUCLEOTIDE SEQUENCE [LARGE SCALE GENOMIC DNA]</scope>
    <source>
        <strain evidence="1">K</strain>
    </source>
</reference>
<protein>
    <submittedName>
        <fullName evidence="1">Uncharacterized protein</fullName>
    </submittedName>
</protein>
<dbReference type="GeneID" id="94833988"/>
<sequence length="1119" mass="128326">MSQNFQILCQSAVKEDTAAFIDKQFSSFFTNFYNFISQYQKPYHPGAFKKNPLKIFDDILTNVKIIISKTTPNHYKPQMKNDMQNTFIALLHPLTPEKIRDKSITLFFIVVDKLNENIQNFFDDNIYKLVFDFNVIKDECGADSAFELSVDPNKRIQVGDSEKTSKENFYQKLDNFTDNLFVAPDPKFLRVFPLFAKMILVPTYSHVIGQSKFGVSDKAPKMIHRAVAKVLTNATTRPSCFKLIFKENSQYFFEAATQSSTAHIQIEESWKFLNDFFRLIGDKSTPDNLKGITIDLTLKGLVSLQNLIRIAVSQPNFPIPVFEITMSYFMKWFKVFKDNRLILSQNLLKGTTEETLPQILAILLASFINMNVNDDQLWGLLHNYSEFPSIFLSAFSFFSSYFSVCISQTLLDFTVKDLTSELKCTDPQEIWLGDKKYVCLKKLYSLNIDQLFVEEKNTFSLCPNFNIKMPPIDSDVWLPFVTMIKNMKWQEISDQEIQFRTYLVGASFVYPLVKLITNFPPGMKYSVNFIIENFMDWLRECCSPNSKNAKVVLSALDILGIMFSDSKCIQSISKEVAFDWLLTLQVHMKSDDQKIRSKAVNLACSAIFHGFSGSSFILNDDIVNTLLLTPNEKMTSLQMASANSAKLAKLTDQNLRISYLMKVLMEDVYKKDATNLDNIITEVFEILKTLPGEIAYVYNLWPIILFIQELSKLNESVVDRLINESAELVEKSEINFSEVMLQFLSDLIVYSSSKKGIERFLKLPDNLQQKHVSLYISKYFNNLSFTKYVNNSLDKQFFTNGQQEIIQLYDYDKIAIHVAAGNSAYRFSQPEVTDYDHPIVPQSEFTDAIPIPEPENFDVQTNLNNIVSDYFNDGLYNPSDFQIDQITISEPETFEENYSQKLIEAPLTYGSLPASFVSSTGFMDPISSYKFIPCGYQTLQSKIDISYKKKVTVGLRNNKIESKAYQLFEKGLGGLNEASQEIIYSDCRHDIIFVKNSKVKANDIEVIWNINDAASFIPEQKARIQVDEIGEEFLVKTYFKKEKDLQMMHQYLADAVVSAQVLPTFIISKVLTISKMLKEKNNSKDKTQKAASDLRKIEEENFPQRSSLFANEKALRGAA</sequence>
<gene>
    <name evidence="1" type="ORF">TRFO_16930</name>
</gene>
<dbReference type="Proteomes" id="UP000179807">
    <property type="component" value="Unassembled WGS sequence"/>
</dbReference>
<organism evidence="1 2">
    <name type="scientific">Tritrichomonas foetus</name>
    <dbReference type="NCBI Taxonomy" id="1144522"/>
    <lineage>
        <taxon>Eukaryota</taxon>
        <taxon>Metamonada</taxon>
        <taxon>Parabasalia</taxon>
        <taxon>Tritrichomonadida</taxon>
        <taxon>Tritrichomonadidae</taxon>
        <taxon>Tritrichomonas</taxon>
    </lineage>
</organism>
<proteinExistence type="predicted"/>
<keyword evidence="2" id="KW-1185">Reference proteome</keyword>
<comment type="caution">
    <text evidence="1">The sequence shown here is derived from an EMBL/GenBank/DDBJ whole genome shotgun (WGS) entry which is preliminary data.</text>
</comment>
<dbReference type="SUPFAM" id="SSF48371">
    <property type="entry name" value="ARM repeat"/>
    <property type="match status" value="1"/>
</dbReference>
<dbReference type="InterPro" id="IPR016024">
    <property type="entry name" value="ARM-type_fold"/>
</dbReference>
<accession>A0A1J4KU16</accession>
<evidence type="ECO:0000313" key="1">
    <source>
        <dbReference type="EMBL" id="OHT12981.1"/>
    </source>
</evidence>
<evidence type="ECO:0000313" key="2">
    <source>
        <dbReference type="Proteomes" id="UP000179807"/>
    </source>
</evidence>
<dbReference type="AlphaFoldDB" id="A0A1J4KU16"/>
<dbReference type="VEuPathDB" id="TrichDB:TRFO_16930"/>